<name>A0A9P4H7K8_9PLEO</name>
<feature type="transmembrane region" description="Helical" evidence="1">
    <location>
        <begin position="71"/>
        <end position="93"/>
    </location>
</feature>
<keyword evidence="2" id="KW-0732">Signal</keyword>
<reference evidence="3" key="1">
    <citation type="journal article" date="2020" name="Stud. Mycol.">
        <title>101 Dothideomycetes genomes: a test case for predicting lifestyles and emergence of pathogens.</title>
        <authorList>
            <person name="Haridas S."/>
            <person name="Albert R."/>
            <person name="Binder M."/>
            <person name="Bloem J."/>
            <person name="Labutti K."/>
            <person name="Salamov A."/>
            <person name="Andreopoulos B."/>
            <person name="Baker S."/>
            <person name="Barry K."/>
            <person name="Bills G."/>
            <person name="Bluhm B."/>
            <person name="Cannon C."/>
            <person name="Castanera R."/>
            <person name="Culley D."/>
            <person name="Daum C."/>
            <person name="Ezra D."/>
            <person name="Gonzalez J."/>
            <person name="Henrissat B."/>
            <person name="Kuo A."/>
            <person name="Liang C."/>
            <person name="Lipzen A."/>
            <person name="Lutzoni F."/>
            <person name="Magnuson J."/>
            <person name="Mondo S."/>
            <person name="Nolan M."/>
            <person name="Ohm R."/>
            <person name="Pangilinan J."/>
            <person name="Park H.-J."/>
            <person name="Ramirez L."/>
            <person name="Alfaro M."/>
            <person name="Sun H."/>
            <person name="Tritt A."/>
            <person name="Yoshinaga Y."/>
            <person name="Zwiers L.-H."/>
            <person name="Turgeon B."/>
            <person name="Goodwin S."/>
            <person name="Spatafora J."/>
            <person name="Crous P."/>
            <person name="Grigoriev I."/>
        </authorList>
    </citation>
    <scope>NUCLEOTIDE SEQUENCE</scope>
    <source>
        <strain evidence="3">CBS 110217</strain>
    </source>
</reference>
<keyword evidence="1" id="KW-1133">Transmembrane helix</keyword>
<evidence type="ECO:0000256" key="2">
    <source>
        <dbReference type="SAM" id="SignalP"/>
    </source>
</evidence>
<evidence type="ECO:0000313" key="4">
    <source>
        <dbReference type="Proteomes" id="UP000799777"/>
    </source>
</evidence>
<feature type="signal peptide" evidence="2">
    <location>
        <begin position="1"/>
        <end position="25"/>
    </location>
</feature>
<evidence type="ECO:0000313" key="3">
    <source>
        <dbReference type="EMBL" id="KAF2029125.1"/>
    </source>
</evidence>
<organism evidence="3 4">
    <name type="scientific">Setomelanomma holmii</name>
    <dbReference type="NCBI Taxonomy" id="210430"/>
    <lineage>
        <taxon>Eukaryota</taxon>
        <taxon>Fungi</taxon>
        <taxon>Dikarya</taxon>
        <taxon>Ascomycota</taxon>
        <taxon>Pezizomycotina</taxon>
        <taxon>Dothideomycetes</taxon>
        <taxon>Pleosporomycetidae</taxon>
        <taxon>Pleosporales</taxon>
        <taxon>Pleosporineae</taxon>
        <taxon>Phaeosphaeriaceae</taxon>
        <taxon>Setomelanomma</taxon>
    </lineage>
</organism>
<dbReference type="EMBL" id="ML978204">
    <property type="protein sequence ID" value="KAF2029125.1"/>
    <property type="molecule type" value="Genomic_DNA"/>
</dbReference>
<dbReference type="AlphaFoldDB" id="A0A9P4H7K8"/>
<feature type="chain" id="PRO_5040115486" evidence="2">
    <location>
        <begin position="26"/>
        <end position="437"/>
    </location>
</feature>
<keyword evidence="4" id="KW-1185">Reference proteome</keyword>
<dbReference type="PANTHER" id="PTHR35043">
    <property type="entry name" value="TRANSCRIPTION FACTOR DOMAIN-CONTAINING PROTEIN"/>
    <property type="match status" value="1"/>
</dbReference>
<dbReference type="Proteomes" id="UP000799777">
    <property type="component" value="Unassembled WGS sequence"/>
</dbReference>
<sequence>MSSNSSVLYSLSIILLCLLPDCTVSSEGTPQLKGPLNACSLGSGELAEDDLSRLRVRAWVEQPNYRGTFDILWMSLVTIGISTYTMLCLNLPAPKDTYIRLVGRRILWMLLGIIGPEFVLTYAAGQWSRAKWSVDAFRESHPEWHMRHAFFADMGGFVLHTDDGVIFPLNAIQLHWLVRHKYVELPRIMKREVWDKSKQDTFTKVITAFQVGYLIIQCSARAAQKLTITALELNALAIVTVSDMIGNLEWDLTPLDHVDLNGPWVFMIPNERPIQRIPNDRFPMNPYGVQEYLLCFATLLFTGIHVAGWNFDFPTKTEQLLWRISSLLLFGITVAFWVFETIASWTRLGRWKTIYLHIVNREGLATHRKNMTRIQTLQPKRKMTELPLPWEFATITPMAILYGVARLYLIAEAFAELRNINASAYVNVEWTNFIPHV</sequence>
<comment type="caution">
    <text evidence="3">The sequence shown here is derived from an EMBL/GenBank/DDBJ whole genome shotgun (WGS) entry which is preliminary data.</text>
</comment>
<feature type="transmembrane region" description="Helical" evidence="1">
    <location>
        <begin position="388"/>
        <end position="409"/>
    </location>
</feature>
<gene>
    <name evidence="3" type="ORF">EK21DRAFT_101345</name>
</gene>
<feature type="transmembrane region" description="Helical" evidence="1">
    <location>
        <begin position="289"/>
        <end position="308"/>
    </location>
</feature>
<proteinExistence type="predicted"/>
<feature type="transmembrane region" description="Helical" evidence="1">
    <location>
        <begin position="105"/>
        <end position="125"/>
    </location>
</feature>
<evidence type="ECO:0000256" key="1">
    <source>
        <dbReference type="SAM" id="Phobius"/>
    </source>
</evidence>
<accession>A0A9P4H7K8</accession>
<dbReference type="PANTHER" id="PTHR35043:SF8">
    <property type="entry name" value="DUF4220 DOMAIN-CONTAINING PROTEIN"/>
    <property type="match status" value="1"/>
</dbReference>
<feature type="transmembrane region" description="Helical" evidence="1">
    <location>
        <begin position="320"/>
        <end position="339"/>
    </location>
</feature>
<protein>
    <submittedName>
        <fullName evidence="3">Uncharacterized protein</fullName>
    </submittedName>
</protein>
<dbReference type="OrthoDB" id="9451547at2759"/>
<keyword evidence="1" id="KW-0472">Membrane</keyword>
<keyword evidence="1" id="KW-0812">Transmembrane</keyword>